<evidence type="ECO:0000256" key="1">
    <source>
        <dbReference type="SAM" id="MobiDB-lite"/>
    </source>
</evidence>
<evidence type="ECO:0000313" key="3">
    <source>
        <dbReference type="EnsemblPlants" id="KEH37699"/>
    </source>
</evidence>
<dbReference type="HOGENOM" id="CLU_3090221_0_0_1"/>
<proteinExistence type="predicted"/>
<name>A0A072V6K0_MEDTR</name>
<protein>
    <submittedName>
        <fullName evidence="2 3">Uncharacterized protein</fullName>
    </submittedName>
</protein>
<evidence type="ECO:0000313" key="2">
    <source>
        <dbReference type="EMBL" id="KEH37699.1"/>
    </source>
</evidence>
<reference evidence="3" key="3">
    <citation type="submission" date="2015-04" db="UniProtKB">
        <authorList>
            <consortium name="EnsemblPlants"/>
        </authorList>
    </citation>
    <scope>IDENTIFICATION</scope>
    <source>
        <strain evidence="3">cv. Jemalong A17</strain>
    </source>
</reference>
<reference evidence="2 4" key="1">
    <citation type="journal article" date="2011" name="Nature">
        <title>The Medicago genome provides insight into the evolution of rhizobial symbioses.</title>
        <authorList>
            <person name="Young N.D."/>
            <person name="Debelle F."/>
            <person name="Oldroyd G.E."/>
            <person name="Geurts R."/>
            <person name="Cannon S.B."/>
            <person name="Udvardi M.K."/>
            <person name="Benedito V.A."/>
            <person name="Mayer K.F."/>
            <person name="Gouzy J."/>
            <person name="Schoof H."/>
            <person name="Van de Peer Y."/>
            <person name="Proost S."/>
            <person name="Cook D.R."/>
            <person name="Meyers B.C."/>
            <person name="Spannagl M."/>
            <person name="Cheung F."/>
            <person name="De Mita S."/>
            <person name="Krishnakumar V."/>
            <person name="Gundlach H."/>
            <person name="Zhou S."/>
            <person name="Mudge J."/>
            <person name="Bharti A.K."/>
            <person name="Murray J.D."/>
            <person name="Naoumkina M.A."/>
            <person name="Rosen B."/>
            <person name="Silverstein K.A."/>
            <person name="Tang H."/>
            <person name="Rombauts S."/>
            <person name="Zhao P.X."/>
            <person name="Zhou P."/>
            <person name="Barbe V."/>
            <person name="Bardou P."/>
            <person name="Bechner M."/>
            <person name="Bellec A."/>
            <person name="Berger A."/>
            <person name="Berges H."/>
            <person name="Bidwell S."/>
            <person name="Bisseling T."/>
            <person name="Choisne N."/>
            <person name="Couloux A."/>
            <person name="Denny R."/>
            <person name="Deshpande S."/>
            <person name="Dai X."/>
            <person name="Doyle J.J."/>
            <person name="Dudez A.M."/>
            <person name="Farmer A.D."/>
            <person name="Fouteau S."/>
            <person name="Franken C."/>
            <person name="Gibelin C."/>
            <person name="Gish J."/>
            <person name="Goldstein S."/>
            <person name="Gonzalez A.J."/>
            <person name="Green P.J."/>
            <person name="Hallab A."/>
            <person name="Hartog M."/>
            <person name="Hua A."/>
            <person name="Humphray S.J."/>
            <person name="Jeong D.H."/>
            <person name="Jing Y."/>
            <person name="Jocker A."/>
            <person name="Kenton S.M."/>
            <person name="Kim D.J."/>
            <person name="Klee K."/>
            <person name="Lai H."/>
            <person name="Lang C."/>
            <person name="Lin S."/>
            <person name="Macmil S.L."/>
            <person name="Magdelenat G."/>
            <person name="Matthews L."/>
            <person name="McCorrison J."/>
            <person name="Monaghan E.L."/>
            <person name="Mun J.H."/>
            <person name="Najar F.Z."/>
            <person name="Nicholson C."/>
            <person name="Noirot C."/>
            <person name="O'Bleness M."/>
            <person name="Paule C.R."/>
            <person name="Poulain J."/>
            <person name="Prion F."/>
            <person name="Qin B."/>
            <person name="Qu C."/>
            <person name="Retzel E.F."/>
            <person name="Riddle C."/>
            <person name="Sallet E."/>
            <person name="Samain S."/>
            <person name="Samson N."/>
            <person name="Sanders I."/>
            <person name="Saurat O."/>
            <person name="Scarpelli C."/>
            <person name="Schiex T."/>
            <person name="Segurens B."/>
            <person name="Severin A.J."/>
            <person name="Sherrier D.J."/>
            <person name="Shi R."/>
            <person name="Sims S."/>
            <person name="Singer S.R."/>
            <person name="Sinharoy S."/>
            <person name="Sterck L."/>
            <person name="Viollet A."/>
            <person name="Wang B.B."/>
            <person name="Wang K."/>
            <person name="Wang M."/>
            <person name="Wang X."/>
            <person name="Warfsmann J."/>
            <person name="Weissenbach J."/>
            <person name="White D.D."/>
            <person name="White J.D."/>
            <person name="Wiley G.B."/>
            <person name="Wincker P."/>
            <person name="Xing Y."/>
            <person name="Yang L."/>
            <person name="Yao Z."/>
            <person name="Ying F."/>
            <person name="Zhai J."/>
            <person name="Zhou L."/>
            <person name="Zuber A."/>
            <person name="Denarie J."/>
            <person name="Dixon R.A."/>
            <person name="May G.D."/>
            <person name="Schwartz D.C."/>
            <person name="Rogers J."/>
            <person name="Quetier F."/>
            <person name="Town C.D."/>
            <person name="Roe B.A."/>
        </authorList>
    </citation>
    <scope>NUCLEOTIDE SEQUENCE [LARGE SCALE GENOMIC DNA]</scope>
    <source>
        <strain evidence="2">A17</strain>
        <strain evidence="3 4">cv. Jemalong A17</strain>
    </source>
</reference>
<gene>
    <name evidence="2" type="ordered locus">MTR_2g045255</name>
</gene>
<accession>A0A072V6K0</accession>
<feature type="region of interest" description="Disordered" evidence="1">
    <location>
        <begin position="1"/>
        <end position="39"/>
    </location>
</feature>
<dbReference type="EnsemblPlants" id="KEH37699">
    <property type="protein sequence ID" value="KEH37699"/>
    <property type="gene ID" value="MTR_2g045255"/>
</dbReference>
<organism evidence="2 4">
    <name type="scientific">Medicago truncatula</name>
    <name type="common">Barrel medic</name>
    <name type="synonym">Medicago tribuloides</name>
    <dbReference type="NCBI Taxonomy" id="3880"/>
    <lineage>
        <taxon>Eukaryota</taxon>
        <taxon>Viridiplantae</taxon>
        <taxon>Streptophyta</taxon>
        <taxon>Embryophyta</taxon>
        <taxon>Tracheophyta</taxon>
        <taxon>Spermatophyta</taxon>
        <taxon>Magnoliopsida</taxon>
        <taxon>eudicotyledons</taxon>
        <taxon>Gunneridae</taxon>
        <taxon>Pentapetalae</taxon>
        <taxon>rosids</taxon>
        <taxon>fabids</taxon>
        <taxon>Fabales</taxon>
        <taxon>Fabaceae</taxon>
        <taxon>Papilionoideae</taxon>
        <taxon>50 kb inversion clade</taxon>
        <taxon>NPAAA clade</taxon>
        <taxon>Hologalegina</taxon>
        <taxon>IRL clade</taxon>
        <taxon>Trifolieae</taxon>
        <taxon>Medicago</taxon>
    </lineage>
</organism>
<dbReference type="EMBL" id="CM001218">
    <property type="protein sequence ID" value="KEH37699.1"/>
    <property type="molecule type" value="Genomic_DNA"/>
</dbReference>
<feature type="compositionally biased region" description="Polar residues" evidence="1">
    <location>
        <begin position="25"/>
        <end position="39"/>
    </location>
</feature>
<reference evidence="2 4" key="2">
    <citation type="journal article" date="2014" name="BMC Genomics">
        <title>An improved genome release (version Mt4.0) for the model legume Medicago truncatula.</title>
        <authorList>
            <person name="Tang H."/>
            <person name="Krishnakumar V."/>
            <person name="Bidwell S."/>
            <person name="Rosen B."/>
            <person name="Chan A."/>
            <person name="Zhou S."/>
            <person name="Gentzbittel L."/>
            <person name="Childs K.L."/>
            <person name="Yandell M."/>
            <person name="Gundlach H."/>
            <person name="Mayer K.F."/>
            <person name="Schwartz D.C."/>
            <person name="Town C.D."/>
        </authorList>
    </citation>
    <scope>GENOME REANNOTATION</scope>
    <source>
        <strain evidence="2">A17</strain>
        <strain evidence="3 4">cv. Jemalong A17</strain>
    </source>
</reference>
<evidence type="ECO:0000313" key="4">
    <source>
        <dbReference type="Proteomes" id="UP000002051"/>
    </source>
</evidence>
<sequence>MEIRIVLKPGSDRPVQPVEPRTEHLTGSSQELNTRPATTKAETLTITLHAFL</sequence>
<dbReference type="AlphaFoldDB" id="A0A072V6K0"/>
<keyword evidence="4" id="KW-1185">Reference proteome</keyword>
<dbReference type="Proteomes" id="UP000002051">
    <property type="component" value="Chromosome 2"/>
</dbReference>